<comment type="subcellular location">
    <subcellularLocation>
        <location evidence="4 7">Carboxysome</location>
    </subcellularLocation>
</comment>
<dbReference type="CDD" id="cd01614">
    <property type="entry name" value="EutN_CcmL"/>
    <property type="match status" value="1"/>
</dbReference>
<evidence type="ECO:0000256" key="5">
    <source>
        <dbReference type="ARBA" id="ARBA00023669"/>
    </source>
</evidence>
<evidence type="ECO:0000313" key="9">
    <source>
        <dbReference type="Proteomes" id="UP001525890"/>
    </source>
</evidence>
<dbReference type="Gene3D" id="2.40.50.220">
    <property type="entry name" value="EutN/Ccml"/>
    <property type="match status" value="1"/>
</dbReference>
<keyword evidence="9" id="KW-1185">Reference proteome</keyword>
<reference evidence="8 9" key="1">
    <citation type="journal article" date="2022" name="Front. Microbiol.">
        <title>High genomic differentiation and limited gene flow indicate recent cryptic speciation within the genus Laspinema (cyanobacteria).</title>
        <authorList>
            <person name="Stanojkovic A."/>
            <person name="Skoupy S."/>
            <person name="Skaloud P."/>
            <person name="Dvorak P."/>
        </authorList>
    </citation>
    <scope>NUCLEOTIDE SEQUENCE [LARGE SCALE GENOMIC DNA]</scope>
    <source>
        <strain evidence="8 9">D2a</strain>
    </source>
</reference>
<dbReference type="PANTHER" id="PTHR36539">
    <property type="entry name" value="ETHANOLAMINE UTILIZATION PROTEIN EUTN"/>
    <property type="match status" value="1"/>
</dbReference>
<sequence length="102" mass="11175">MQLAQVRGSVVSTQKDPNLQGVKLLLLQLIDEEGQLLPKYEVAADNVGAGVGEWVLVTLGSAARQVIRSDERPVDAAVIAIVDTVNVENRTLYSKKETDRFR</sequence>
<organism evidence="8 9">
    <name type="scientific">Laspinema palackyanum D2a</name>
    <dbReference type="NCBI Taxonomy" id="2953684"/>
    <lineage>
        <taxon>Bacteria</taxon>
        <taxon>Bacillati</taxon>
        <taxon>Cyanobacteriota</taxon>
        <taxon>Cyanophyceae</taxon>
        <taxon>Oscillatoriophycideae</taxon>
        <taxon>Oscillatoriales</taxon>
        <taxon>Laspinemataceae</taxon>
        <taxon>Laspinema</taxon>
        <taxon>Laspinema palackyanum</taxon>
    </lineage>
</organism>
<dbReference type="InterPro" id="IPR004992">
    <property type="entry name" value="EutN_CcmL"/>
</dbReference>
<evidence type="ECO:0000256" key="2">
    <source>
        <dbReference type="ARBA" id="ARBA00023300"/>
    </source>
</evidence>
<dbReference type="Pfam" id="PF03319">
    <property type="entry name" value="EutN_CcmL"/>
    <property type="match status" value="1"/>
</dbReference>
<proteinExistence type="inferred from homology"/>
<name>A0ABT2MPC5_9CYAN</name>
<comment type="similarity">
    <text evidence="7">Belongs to the CcmL/EutN family. CcmL subfamily.</text>
</comment>
<dbReference type="InterPro" id="IPR046387">
    <property type="entry name" value="CcmL"/>
</dbReference>
<comment type="caution">
    <text evidence="8">The sequence shown here is derived from an EMBL/GenBank/DDBJ whole genome shotgun (WGS) entry which is preliminary data.</text>
</comment>
<dbReference type="HAMAP" id="MF_00858">
    <property type="entry name" value="CcmL"/>
    <property type="match status" value="1"/>
</dbReference>
<keyword evidence="1 7" id="KW-0602">Photosynthesis</keyword>
<comment type="subunit">
    <text evidence="7">Homopentamer. Interacts with full-length CcmM.</text>
</comment>
<keyword evidence="6" id="KW-1283">Bacterial microcompartment</keyword>
<keyword evidence="2 7" id="KW-0120">Carbon dioxide fixation</keyword>
<dbReference type="InterPro" id="IPR036677">
    <property type="entry name" value="EutN_CcmL_sf"/>
</dbReference>
<dbReference type="Proteomes" id="UP001525890">
    <property type="component" value="Unassembled WGS sequence"/>
</dbReference>
<evidence type="ECO:0000313" key="8">
    <source>
        <dbReference type="EMBL" id="MCT7966583.1"/>
    </source>
</evidence>
<evidence type="ECO:0000256" key="7">
    <source>
        <dbReference type="HAMAP-Rule" id="MF_00858"/>
    </source>
</evidence>
<comment type="domain">
    <text evidence="7">The tight homopentamer forms a pore with an opening of 4-5 Angstroms in diameter which opens into a wider tunnel at the base of the truncated pyramid. The pore is positively charged.</text>
</comment>
<keyword evidence="5 7" id="KW-1282">Carboxysome</keyword>
<protein>
    <recommendedName>
        <fullName evidence="7">Carboxysome shell vertex protein CcmL</fullName>
    </recommendedName>
    <alternativeName>
        <fullName evidence="7">Carbon dioxide concentrating mechanism protein CcmL</fullName>
    </alternativeName>
</protein>
<dbReference type="EMBL" id="JAMXFF010000011">
    <property type="protein sequence ID" value="MCT7966583.1"/>
    <property type="molecule type" value="Genomic_DNA"/>
</dbReference>
<gene>
    <name evidence="7" type="primary">ccmL</name>
    <name evidence="8" type="ORF">NG799_09585</name>
</gene>
<accession>A0ABT2MPC5</accession>
<evidence type="ECO:0000256" key="6">
    <source>
        <dbReference type="ARBA" id="ARBA00024446"/>
    </source>
</evidence>
<evidence type="ECO:0000256" key="1">
    <source>
        <dbReference type="ARBA" id="ARBA00022531"/>
    </source>
</evidence>
<dbReference type="PROSITE" id="PS51932">
    <property type="entry name" value="BMV"/>
    <property type="match status" value="1"/>
</dbReference>
<comment type="function">
    <text evidence="3 7">Probably forms vertices in the carboxysome, a polyhedral inclusion where RuBisCO (ribulose bisphosphate carboxylase, rbcL-rbcS) is sequestered. Has been modeled to induce curvature upon insertion into an otherwise flat hexagonal molecular layer of CcmK subunits.</text>
</comment>
<dbReference type="SUPFAM" id="SSF159133">
    <property type="entry name" value="EutN/CcmL-like"/>
    <property type="match status" value="1"/>
</dbReference>
<evidence type="ECO:0000256" key="3">
    <source>
        <dbReference type="ARBA" id="ARBA00023569"/>
    </source>
</evidence>
<dbReference type="RefSeq" id="WP_368006221.1">
    <property type="nucleotide sequence ID" value="NZ_JAMXFF010000011.1"/>
</dbReference>
<dbReference type="PANTHER" id="PTHR36539:SF1">
    <property type="entry name" value="BACTERIAL MICROCOMPARTMENT SHELL VERTEX PROTEIN EUTN"/>
    <property type="match status" value="1"/>
</dbReference>
<evidence type="ECO:0000256" key="4">
    <source>
        <dbReference type="ARBA" id="ARBA00023587"/>
    </source>
</evidence>